<evidence type="ECO:0008006" key="5">
    <source>
        <dbReference type="Google" id="ProtNLM"/>
    </source>
</evidence>
<evidence type="ECO:0000256" key="1">
    <source>
        <dbReference type="SAM" id="MobiDB-lite"/>
    </source>
</evidence>
<evidence type="ECO:0000313" key="3">
    <source>
        <dbReference type="EMBL" id="GFO07179.1"/>
    </source>
</evidence>
<protein>
    <recommendedName>
        <fullName evidence="5">Secreted protein</fullName>
    </recommendedName>
</protein>
<dbReference type="AlphaFoldDB" id="A0AAV4ALG2"/>
<proteinExistence type="predicted"/>
<feature type="chain" id="PRO_5043999772" description="Secreted protein" evidence="2">
    <location>
        <begin position="23"/>
        <end position="103"/>
    </location>
</feature>
<name>A0AAV4ALG2_9GAST</name>
<feature type="region of interest" description="Disordered" evidence="1">
    <location>
        <begin position="79"/>
        <end position="103"/>
    </location>
</feature>
<gene>
    <name evidence="3" type="ORF">PoB_003368400</name>
</gene>
<keyword evidence="2" id="KW-0732">Signal</keyword>
<dbReference type="EMBL" id="BLXT01003842">
    <property type="protein sequence ID" value="GFO07179.1"/>
    <property type="molecule type" value="Genomic_DNA"/>
</dbReference>
<keyword evidence="4" id="KW-1185">Reference proteome</keyword>
<feature type="compositionally biased region" description="Basic and acidic residues" evidence="1">
    <location>
        <begin position="79"/>
        <end position="97"/>
    </location>
</feature>
<reference evidence="3 4" key="1">
    <citation type="journal article" date="2021" name="Elife">
        <title>Chloroplast acquisition without the gene transfer in kleptoplastic sea slugs, Plakobranchus ocellatus.</title>
        <authorList>
            <person name="Maeda T."/>
            <person name="Takahashi S."/>
            <person name="Yoshida T."/>
            <person name="Shimamura S."/>
            <person name="Takaki Y."/>
            <person name="Nagai Y."/>
            <person name="Toyoda A."/>
            <person name="Suzuki Y."/>
            <person name="Arimoto A."/>
            <person name="Ishii H."/>
            <person name="Satoh N."/>
            <person name="Nishiyama T."/>
            <person name="Hasebe M."/>
            <person name="Maruyama T."/>
            <person name="Minagawa J."/>
            <person name="Obokata J."/>
            <person name="Shigenobu S."/>
        </authorList>
    </citation>
    <scope>NUCLEOTIDE SEQUENCE [LARGE SCALE GENOMIC DNA]</scope>
</reference>
<evidence type="ECO:0000313" key="4">
    <source>
        <dbReference type="Proteomes" id="UP000735302"/>
    </source>
</evidence>
<feature type="signal peptide" evidence="2">
    <location>
        <begin position="1"/>
        <end position="22"/>
    </location>
</feature>
<comment type="caution">
    <text evidence="3">The sequence shown here is derived from an EMBL/GenBank/DDBJ whole genome shotgun (WGS) entry which is preliminary data.</text>
</comment>
<evidence type="ECO:0000256" key="2">
    <source>
        <dbReference type="SAM" id="SignalP"/>
    </source>
</evidence>
<sequence>MGSNVLTVGLVVLNFLLHTTSRHNGDCFATSSSHPSLILLLSCWSSLRTHSSRIAQELNASSPNSAARLRLSAPTIAMLHRDGERKKTNGGKHEKSLFSRAQT</sequence>
<dbReference type="Proteomes" id="UP000735302">
    <property type="component" value="Unassembled WGS sequence"/>
</dbReference>
<organism evidence="3 4">
    <name type="scientific">Plakobranchus ocellatus</name>
    <dbReference type="NCBI Taxonomy" id="259542"/>
    <lineage>
        <taxon>Eukaryota</taxon>
        <taxon>Metazoa</taxon>
        <taxon>Spiralia</taxon>
        <taxon>Lophotrochozoa</taxon>
        <taxon>Mollusca</taxon>
        <taxon>Gastropoda</taxon>
        <taxon>Heterobranchia</taxon>
        <taxon>Euthyneura</taxon>
        <taxon>Panpulmonata</taxon>
        <taxon>Sacoglossa</taxon>
        <taxon>Placobranchoidea</taxon>
        <taxon>Plakobranchidae</taxon>
        <taxon>Plakobranchus</taxon>
    </lineage>
</organism>
<accession>A0AAV4ALG2</accession>